<dbReference type="RefSeq" id="WP_076526069.1">
    <property type="nucleotide sequence ID" value="NZ_CP048103.1"/>
</dbReference>
<dbReference type="SUPFAM" id="SSF48317">
    <property type="entry name" value="Acid phosphatase/Vanadium-dependent haloperoxidase"/>
    <property type="match status" value="1"/>
</dbReference>
<evidence type="ECO:0000256" key="1">
    <source>
        <dbReference type="SAM" id="Phobius"/>
    </source>
</evidence>
<dbReference type="GO" id="GO:0050380">
    <property type="term" value="F:undecaprenyl-diphosphatase activity"/>
    <property type="evidence" value="ECO:0007669"/>
    <property type="project" value="InterPro"/>
</dbReference>
<feature type="transmembrane region" description="Helical" evidence="1">
    <location>
        <begin position="143"/>
        <end position="161"/>
    </location>
</feature>
<evidence type="ECO:0000313" key="4">
    <source>
        <dbReference type="Proteomes" id="UP000186795"/>
    </source>
</evidence>
<gene>
    <name evidence="3" type="ORF">SAMN05421790_11227</name>
</gene>
<proteinExistence type="predicted"/>
<dbReference type="Proteomes" id="UP000186795">
    <property type="component" value="Unassembled WGS sequence"/>
</dbReference>
<dbReference type="CDD" id="cd03385">
    <property type="entry name" value="PAP2_BcrC_like"/>
    <property type="match status" value="1"/>
</dbReference>
<dbReference type="EMBL" id="FTOD01000012">
    <property type="protein sequence ID" value="SIT08566.1"/>
    <property type="molecule type" value="Genomic_DNA"/>
</dbReference>
<feature type="domain" description="Phosphatidic acid phosphatase type 2/haloperoxidase" evidence="2">
    <location>
        <begin position="50"/>
        <end position="158"/>
    </location>
</feature>
<protein>
    <submittedName>
        <fullName evidence="3">Undecaprenyl-diphosphatase</fullName>
    </submittedName>
</protein>
<accession>A0A1N7PDF1</accession>
<sequence length="179" mass="20168">MDYQIFQTINGWAGQVQWLDFLMIAFTEYVPYLFAGVLILLVILRSTRPAGLMGFATLFLGFGISWMIGQLYERTRPFVDHKVNMLVDHAADASFPSDHTTAAFAIACALWIYDRRWGIPMAVLALIMGFSRIWVGHHYPTDVLGGILVGLVSAIVVAWVASKIVDKRQDKDRLQSMQN</sequence>
<reference evidence="4" key="1">
    <citation type="submission" date="2017-01" db="EMBL/GenBank/DDBJ databases">
        <authorList>
            <person name="Varghese N."/>
            <person name="Submissions S."/>
        </authorList>
    </citation>
    <scope>NUCLEOTIDE SEQUENCE [LARGE SCALE GENOMIC DNA]</scope>
    <source>
        <strain evidence="4">DSM 45196</strain>
    </source>
</reference>
<feature type="transmembrane region" description="Helical" evidence="1">
    <location>
        <begin position="50"/>
        <end position="72"/>
    </location>
</feature>
<feature type="transmembrane region" description="Helical" evidence="1">
    <location>
        <begin position="21"/>
        <end position="44"/>
    </location>
</feature>
<dbReference type="InterPro" id="IPR033879">
    <property type="entry name" value="UPP_Pase"/>
</dbReference>
<evidence type="ECO:0000259" key="2">
    <source>
        <dbReference type="SMART" id="SM00014"/>
    </source>
</evidence>
<keyword evidence="1" id="KW-1133">Transmembrane helix</keyword>
<dbReference type="InterPro" id="IPR000326">
    <property type="entry name" value="PAP2/HPO"/>
</dbReference>
<keyword evidence="1" id="KW-0472">Membrane</keyword>
<dbReference type="SMART" id="SM00014">
    <property type="entry name" value="acidPPc"/>
    <property type="match status" value="1"/>
</dbReference>
<name>A0A1N7PDF1_9BACL</name>
<dbReference type="PANTHER" id="PTHR14969">
    <property type="entry name" value="SPHINGOSINE-1-PHOSPHATE PHOSPHOHYDROLASE"/>
    <property type="match status" value="1"/>
</dbReference>
<keyword evidence="4" id="KW-1185">Reference proteome</keyword>
<feature type="transmembrane region" description="Helical" evidence="1">
    <location>
        <begin position="117"/>
        <end position="137"/>
    </location>
</feature>
<dbReference type="AlphaFoldDB" id="A0A1N7PDF1"/>
<evidence type="ECO:0000313" key="3">
    <source>
        <dbReference type="EMBL" id="SIT08566.1"/>
    </source>
</evidence>
<dbReference type="PANTHER" id="PTHR14969:SF13">
    <property type="entry name" value="AT30094P"/>
    <property type="match status" value="1"/>
</dbReference>
<dbReference type="OrthoDB" id="9789113at2"/>
<dbReference type="Pfam" id="PF01569">
    <property type="entry name" value="PAP2"/>
    <property type="match status" value="1"/>
</dbReference>
<keyword evidence="1" id="KW-0812">Transmembrane</keyword>
<dbReference type="InterPro" id="IPR036938">
    <property type="entry name" value="PAP2/HPO_sf"/>
</dbReference>
<dbReference type="Gene3D" id="1.20.144.10">
    <property type="entry name" value="Phosphatidic acid phosphatase type 2/haloperoxidase"/>
    <property type="match status" value="1"/>
</dbReference>
<organism evidence="3 4">
    <name type="scientific">Kroppenstedtia eburnea</name>
    <dbReference type="NCBI Taxonomy" id="714067"/>
    <lineage>
        <taxon>Bacteria</taxon>
        <taxon>Bacillati</taxon>
        <taxon>Bacillota</taxon>
        <taxon>Bacilli</taxon>
        <taxon>Bacillales</taxon>
        <taxon>Thermoactinomycetaceae</taxon>
        <taxon>Kroppenstedtia</taxon>
    </lineage>
</organism>
<dbReference type="GO" id="GO:0005886">
    <property type="term" value="C:plasma membrane"/>
    <property type="evidence" value="ECO:0007669"/>
    <property type="project" value="InterPro"/>
</dbReference>